<proteinExistence type="predicted"/>
<name>H6QAW0_PYROT</name>
<dbReference type="InterPro" id="IPR009051">
    <property type="entry name" value="Helical_ferredxn"/>
</dbReference>
<keyword evidence="2" id="KW-0479">Metal-binding</keyword>
<dbReference type="SUPFAM" id="SSF46548">
    <property type="entry name" value="alpha-helical ferredoxin"/>
    <property type="match status" value="1"/>
</dbReference>
<keyword evidence="5" id="KW-0411">Iron-sulfur</keyword>
<dbReference type="STRING" id="698757.Pogu_1856"/>
<dbReference type="PIRSF" id="PIRSF000139">
    <property type="entry name" value="Glc_ox_4Fe-4S"/>
    <property type="match status" value="1"/>
</dbReference>
<evidence type="ECO:0000259" key="6">
    <source>
        <dbReference type="PROSITE" id="PS51379"/>
    </source>
</evidence>
<keyword evidence="8" id="KW-1185">Reference proteome</keyword>
<dbReference type="EMBL" id="CP003316">
    <property type="protein sequence ID" value="AFA39883.1"/>
    <property type="molecule type" value="Genomic_DNA"/>
</dbReference>
<dbReference type="InterPro" id="IPR017896">
    <property type="entry name" value="4Fe4S_Fe-S-bd"/>
</dbReference>
<dbReference type="HOGENOM" id="CLU_023081_0_1_2"/>
<dbReference type="AlphaFoldDB" id="H6QAW0"/>
<dbReference type="Proteomes" id="UP000009062">
    <property type="component" value="Chromosome"/>
</dbReference>
<dbReference type="InterPro" id="IPR017900">
    <property type="entry name" value="4Fe4S_Fe_S_CS"/>
</dbReference>
<dbReference type="PROSITE" id="PS51379">
    <property type="entry name" value="4FE4S_FER_2"/>
    <property type="match status" value="2"/>
</dbReference>
<evidence type="ECO:0000256" key="5">
    <source>
        <dbReference type="ARBA" id="ARBA00023014"/>
    </source>
</evidence>
<evidence type="ECO:0000256" key="4">
    <source>
        <dbReference type="ARBA" id="ARBA00023004"/>
    </source>
</evidence>
<keyword evidence="1" id="KW-0004">4Fe-4S</keyword>
<organism evidence="7 8">
    <name type="scientific">Pyrobaculum oguniense (strain DSM 13380 / JCM 10595 / TE7)</name>
    <dbReference type="NCBI Taxonomy" id="698757"/>
    <lineage>
        <taxon>Archaea</taxon>
        <taxon>Thermoproteota</taxon>
        <taxon>Thermoprotei</taxon>
        <taxon>Thermoproteales</taxon>
        <taxon>Thermoproteaceae</taxon>
        <taxon>Pyrobaculum</taxon>
    </lineage>
</organism>
<evidence type="ECO:0000256" key="1">
    <source>
        <dbReference type="ARBA" id="ARBA00022485"/>
    </source>
</evidence>
<dbReference type="Pfam" id="PF13183">
    <property type="entry name" value="Fer4_8"/>
    <property type="match status" value="1"/>
</dbReference>
<evidence type="ECO:0000256" key="2">
    <source>
        <dbReference type="ARBA" id="ARBA00022723"/>
    </source>
</evidence>
<keyword evidence="3" id="KW-0677">Repeat</keyword>
<feature type="domain" description="4Fe-4S ferredoxin-type" evidence="6">
    <location>
        <begin position="1"/>
        <end position="31"/>
    </location>
</feature>
<reference evidence="7 8" key="1">
    <citation type="journal article" date="2012" name="Stand. Genomic Sci.">
        <title>Complete genome sequence of Pyrobaculum oguniense.</title>
        <authorList>
            <person name="Bernick D.L."/>
            <person name="Karplus K."/>
            <person name="Lui L.M."/>
            <person name="Coker J.K."/>
            <person name="Murphy J.N."/>
            <person name="Chan P.P."/>
            <person name="Cozen A.E."/>
            <person name="Lowe T.M."/>
        </authorList>
    </citation>
    <scope>NUCLEOTIDE SEQUENCE [LARGE SCALE GENOMIC DNA]</scope>
    <source>
        <strain evidence="7 8">TE7</strain>
    </source>
</reference>
<dbReference type="InterPro" id="IPR012257">
    <property type="entry name" value="Glc_ox_4Fe-4S"/>
</dbReference>
<dbReference type="eggNOG" id="arCOG00333">
    <property type="taxonomic scope" value="Archaea"/>
</dbReference>
<keyword evidence="4" id="KW-0408">Iron</keyword>
<accession>H6QAW0</accession>
<dbReference type="GO" id="GO:0051539">
    <property type="term" value="F:4 iron, 4 sulfur cluster binding"/>
    <property type="evidence" value="ECO:0007669"/>
    <property type="project" value="UniProtKB-KW"/>
</dbReference>
<dbReference type="Gene3D" id="1.10.1060.10">
    <property type="entry name" value="Alpha-helical ferredoxin"/>
    <property type="match status" value="1"/>
</dbReference>
<sequence length="389" mass="42987">MKVFDELYRCVHCGFCLPTCPTYLATGLEGKSPRGRLHLMKAVVEGRAEAKGKLLEYLDSCVYCLRCETACPSGVRYGEVYEEFFKKYKNEMQSVSYRRVNLLFNLLNSKIGLRIAPYAKILSQELGSMVSGGDISDLVGKVYEAKGDFRGRVALFVSGDCVAWRYRRSIVEAALRVLTWNGYEVVVPRFACCGAPYRHSGQFEKAEALAQRNLSILKELRGVDAVVVPNSGGCQAELLRYLRGFKVIDAAQLLADGLRGVLGEVKIKLAVQHSCHLMNVAKAHDVVLKILSKIPGLVLAPLPSADVCCAGGNMYPLRHRKIADAVLAKKREEVLSLSPDGILAESPSCLQQLTKIGLPVYFPLEILDMSYARAENNGYPEIRARPLYG</sequence>
<protein>
    <submittedName>
        <fullName evidence="7">Fe-S oxidoreductase</fullName>
    </submittedName>
</protein>
<gene>
    <name evidence="7" type="ordered locus">Pogu_1856</name>
</gene>
<feature type="domain" description="4Fe-4S ferredoxin-type" evidence="6">
    <location>
        <begin position="52"/>
        <end position="81"/>
    </location>
</feature>
<dbReference type="PANTHER" id="PTHR32479">
    <property type="entry name" value="GLYCOLATE OXIDASE IRON-SULFUR SUBUNIT"/>
    <property type="match status" value="1"/>
</dbReference>
<evidence type="ECO:0000313" key="7">
    <source>
        <dbReference type="EMBL" id="AFA39883.1"/>
    </source>
</evidence>
<dbReference type="Pfam" id="PF02754">
    <property type="entry name" value="CCG"/>
    <property type="match status" value="2"/>
</dbReference>
<dbReference type="GO" id="GO:0046872">
    <property type="term" value="F:metal ion binding"/>
    <property type="evidence" value="ECO:0007669"/>
    <property type="project" value="UniProtKB-KW"/>
</dbReference>
<dbReference type="PANTHER" id="PTHR32479:SF17">
    <property type="entry name" value="GLYCOLATE OXIDASE IRON-SULFUR SUBUNIT"/>
    <property type="match status" value="1"/>
</dbReference>
<dbReference type="KEGG" id="pog:Pogu_1856"/>
<evidence type="ECO:0000313" key="8">
    <source>
        <dbReference type="Proteomes" id="UP000009062"/>
    </source>
</evidence>
<dbReference type="GO" id="GO:0016491">
    <property type="term" value="F:oxidoreductase activity"/>
    <property type="evidence" value="ECO:0007669"/>
    <property type="project" value="UniProtKB-ARBA"/>
</dbReference>
<dbReference type="InterPro" id="IPR004017">
    <property type="entry name" value="Cys_rich_dom"/>
</dbReference>
<dbReference type="PROSITE" id="PS00198">
    <property type="entry name" value="4FE4S_FER_1"/>
    <property type="match status" value="2"/>
</dbReference>
<evidence type="ECO:0000256" key="3">
    <source>
        <dbReference type="ARBA" id="ARBA00022737"/>
    </source>
</evidence>